<keyword evidence="1" id="KW-0472">Membrane</keyword>
<gene>
    <name evidence="3" type="ORF">LY79DRAFT_397729</name>
</gene>
<evidence type="ECO:0008006" key="5">
    <source>
        <dbReference type="Google" id="ProtNLM"/>
    </source>
</evidence>
<evidence type="ECO:0000256" key="1">
    <source>
        <dbReference type="SAM" id="Phobius"/>
    </source>
</evidence>
<feature type="transmembrane region" description="Helical" evidence="1">
    <location>
        <begin position="83"/>
        <end position="102"/>
    </location>
</feature>
<feature type="signal peptide" evidence="2">
    <location>
        <begin position="1"/>
        <end position="17"/>
    </location>
</feature>
<dbReference type="Proteomes" id="UP001230504">
    <property type="component" value="Unassembled WGS sequence"/>
</dbReference>
<keyword evidence="1" id="KW-1133">Transmembrane helix</keyword>
<name>A0AAD8PQC2_9PEZI</name>
<feature type="chain" id="PRO_5042191062" description="Secreted protein" evidence="2">
    <location>
        <begin position="18"/>
        <end position="201"/>
    </location>
</feature>
<evidence type="ECO:0000256" key="2">
    <source>
        <dbReference type="SAM" id="SignalP"/>
    </source>
</evidence>
<dbReference type="EMBL" id="JAHLJV010000085">
    <property type="protein sequence ID" value="KAK1573830.1"/>
    <property type="molecule type" value="Genomic_DNA"/>
</dbReference>
<dbReference type="AlphaFoldDB" id="A0AAD8PQC2"/>
<keyword evidence="1" id="KW-0812">Transmembrane</keyword>
<organism evidence="3 4">
    <name type="scientific">Colletotrichum navitas</name>
    <dbReference type="NCBI Taxonomy" id="681940"/>
    <lineage>
        <taxon>Eukaryota</taxon>
        <taxon>Fungi</taxon>
        <taxon>Dikarya</taxon>
        <taxon>Ascomycota</taxon>
        <taxon>Pezizomycotina</taxon>
        <taxon>Sordariomycetes</taxon>
        <taxon>Hypocreomycetidae</taxon>
        <taxon>Glomerellales</taxon>
        <taxon>Glomerellaceae</taxon>
        <taxon>Colletotrichum</taxon>
        <taxon>Colletotrichum graminicola species complex</taxon>
    </lineage>
</organism>
<keyword evidence="2" id="KW-0732">Signal</keyword>
<dbReference type="GeneID" id="85437233"/>
<evidence type="ECO:0000313" key="3">
    <source>
        <dbReference type="EMBL" id="KAK1573830.1"/>
    </source>
</evidence>
<protein>
    <recommendedName>
        <fullName evidence="5">Secreted protein</fullName>
    </recommendedName>
</protein>
<sequence>MRADSSRLLVIAALTWATSVFSPDKRTHSRGWKVDDFAERLASRFARACLWHRAPSYLDGRRGYSTFLGHIRRSWKLDVYKSGSPSTAFSFFFFLFFCAFPLRPNNIFILGRVTRTATLKGFQVTSIDRSRRRLIRQYKDGQGYCMVVDDNKGSCSDRRSVSSDREFWLSIIFSFLATGEGPQGAAWTGLRRRETSKSWKG</sequence>
<dbReference type="RefSeq" id="XP_060409409.1">
    <property type="nucleotide sequence ID" value="XM_060552993.1"/>
</dbReference>
<comment type="caution">
    <text evidence="3">The sequence shown here is derived from an EMBL/GenBank/DDBJ whole genome shotgun (WGS) entry which is preliminary data.</text>
</comment>
<accession>A0AAD8PQC2</accession>
<evidence type="ECO:0000313" key="4">
    <source>
        <dbReference type="Proteomes" id="UP001230504"/>
    </source>
</evidence>
<keyword evidence="4" id="KW-1185">Reference proteome</keyword>
<reference evidence="3" key="1">
    <citation type="submission" date="2021-06" db="EMBL/GenBank/DDBJ databases">
        <title>Comparative genomics, transcriptomics and evolutionary studies reveal genomic signatures of adaptation to plant cell wall in hemibiotrophic fungi.</title>
        <authorList>
            <consortium name="DOE Joint Genome Institute"/>
            <person name="Baroncelli R."/>
            <person name="Diaz J.F."/>
            <person name="Benocci T."/>
            <person name="Peng M."/>
            <person name="Battaglia E."/>
            <person name="Haridas S."/>
            <person name="Andreopoulos W."/>
            <person name="Labutti K."/>
            <person name="Pangilinan J."/>
            <person name="Floch G.L."/>
            <person name="Makela M.R."/>
            <person name="Henrissat B."/>
            <person name="Grigoriev I.V."/>
            <person name="Crouch J.A."/>
            <person name="De Vries R.P."/>
            <person name="Sukno S.A."/>
            <person name="Thon M.R."/>
        </authorList>
    </citation>
    <scope>NUCLEOTIDE SEQUENCE</scope>
    <source>
        <strain evidence="3">CBS 125086</strain>
    </source>
</reference>
<proteinExistence type="predicted"/>